<keyword evidence="2" id="KW-0472">Membrane</keyword>
<keyword evidence="2" id="KW-1133">Transmembrane helix</keyword>
<evidence type="ECO:0000313" key="4">
    <source>
        <dbReference type="EMBL" id="GMI41629.1"/>
    </source>
</evidence>
<organism evidence="4 5">
    <name type="scientific">Tetraparma gracilis</name>
    <dbReference type="NCBI Taxonomy" id="2962635"/>
    <lineage>
        <taxon>Eukaryota</taxon>
        <taxon>Sar</taxon>
        <taxon>Stramenopiles</taxon>
        <taxon>Ochrophyta</taxon>
        <taxon>Bolidophyceae</taxon>
        <taxon>Parmales</taxon>
        <taxon>Triparmaceae</taxon>
        <taxon>Tetraparma</taxon>
    </lineage>
</organism>
<feature type="transmembrane region" description="Helical" evidence="2">
    <location>
        <begin position="91"/>
        <end position="106"/>
    </location>
</feature>
<accession>A0ABQ6N7D8</accession>
<protein>
    <recommendedName>
        <fullName evidence="6">Transmembrane protein</fullName>
    </recommendedName>
</protein>
<feature type="region of interest" description="Disordered" evidence="1">
    <location>
        <begin position="120"/>
        <end position="154"/>
    </location>
</feature>
<feature type="transmembrane region" description="Helical" evidence="2">
    <location>
        <begin position="55"/>
        <end position="79"/>
    </location>
</feature>
<feature type="chain" id="PRO_5047008617" description="Transmembrane protein" evidence="3">
    <location>
        <begin position="32"/>
        <end position="154"/>
    </location>
</feature>
<comment type="caution">
    <text evidence="4">The sequence shown here is derived from an EMBL/GenBank/DDBJ whole genome shotgun (WGS) entry which is preliminary data.</text>
</comment>
<evidence type="ECO:0000256" key="2">
    <source>
        <dbReference type="SAM" id="Phobius"/>
    </source>
</evidence>
<evidence type="ECO:0000313" key="5">
    <source>
        <dbReference type="Proteomes" id="UP001165060"/>
    </source>
</evidence>
<keyword evidence="5" id="KW-1185">Reference proteome</keyword>
<keyword evidence="3" id="KW-0732">Signal</keyword>
<proteinExistence type="predicted"/>
<evidence type="ECO:0008006" key="6">
    <source>
        <dbReference type="Google" id="ProtNLM"/>
    </source>
</evidence>
<name>A0ABQ6N7D8_9STRA</name>
<feature type="signal peptide" evidence="3">
    <location>
        <begin position="1"/>
        <end position="31"/>
    </location>
</feature>
<sequence length="154" mass="16500">MAALKTSNSVRKQHLITVLIMAMCMIAGVLAEAPSGGEEKEEGSSIAPPETASQAAVRVLLAFLPNPSVVSLTTFFVLSAMLMSSKFRSKVVTYGGVAGVCVWYAFRRAIKREKATEQRRATIKLSKSPMRGGSISPRKSPLATVPESADKKTK</sequence>
<evidence type="ECO:0000256" key="1">
    <source>
        <dbReference type="SAM" id="MobiDB-lite"/>
    </source>
</evidence>
<reference evidence="4 5" key="1">
    <citation type="journal article" date="2023" name="Commun. Biol.">
        <title>Genome analysis of Parmales, the sister group of diatoms, reveals the evolutionary specialization of diatoms from phago-mixotrophs to photoautotrophs.</title>
        <authorList>
            <person name="Ban H."/>
            <person name="Sato S."/>
            <person name="Yoshikawa S."/>
            <person name="Yamada K."/>
            <person name="Nakamura Y."/>
            <person name="Ichinomiya M."/>
            <person name="Sato N."/>
            <person name="Blanc-Mathieu R."/>
            <person name="Endo H."/>
            <person name="Kuwata A."/>
            <person name="Ogata H."/>
        </authorList>
    </citation>
    <scope>NUCLEOTIDE SEQUENCE [LARGE SCALE GENOMIC DNA]</scope>
</reference>
<gene>
    <name evidence="4" type="ORF">TeGR_g13649</name>
</gene>
<dbReference type="Proteomes" id="UP001165060">
    <property type="component" value="Unassembled WGS sequence"/>
</dbReference>
<dbReference type="EMBL" id="BRYB01002231">
    <property type="protein sequence ID" value="GMI41629.1"/>
    <property type="molecule type" value="Genomic_DNA"/>
</dbReference>
<keyword evidence="2" id="KW-0812">Transmembrane</keyword>
<evidence type="ECO:0000256" key="3">
    <source>
        <dbReference type="SAM" id="SignalP"/>
    </source>
</evidence>